<evidence type="ECO:0000259" key="2">
    <source>
        <dbReference type="Pfam" id="PF20478"/>
    </source>
</evidence>
<feature type="region of interest" description="Disordered" evidence="1">
    <location>
        <begin position="38"/>
        <end position="58"/>
    </location>
</feature>
<dbReference type="Proteomes" id="UP001217089">
    <property type="component" value="Unassembled WGS sequence"/>
</dbReference>
<gene>
    <name evidence="3" type="ORF">KUTeg_012497</name>
</gene>
<evidence type="ECO:0000313" key="4">
    <source>
        <dbReference type="Proteomes" id="UP001217089"/>
    </source>
</evidence>
<organism evidence="3 4">
    <name type="scientific">Tegillarca granosa</name>
    <name type="common">Malaysian cockle</name>
    <name type="synonym">Anadara granosa</name>
    <dbReference type="NCBI Taxonomy" id="220873"/>
    <lineage>
        <taxon>Eukaryota</taxon>
        <taxon>Metazoa</taxon>
        <taxon>Spiralia</taxon>
        <taxon>Lophotrochozoa</taxon>
        <taxon>Mollusca</taxon>
        <taxon>Bivalvia</taxon>
        <taxon>Autobranchia</taxon>
        <taxon>Pteriomorphia</taxon>
        <taxon>Arcoida</taxon>
        <taxon>Arcoidea</taxon>
        <taxon>Arcidae</taxon>
        <taxon>Tegillarca</taxon>
    </lineage>
</organism>
<accession>A0ABQ9F412</accession>
<name>A0ABQ9F412_TEGGR</name>
<comment type="caution">
    <text evidence="3">The sequence shown here is derived from an EMBL/GenBank/DDBJ whole genome shotgun (WGS) entry which is preliminary data.</text>
</comment>
<protein>
    <recommendedName>
        <fullName evidence="2">P2X purinoreceptor 7 intracellular domain-containing protein</fullName>
    </recommendedName>
</protein>
<dbReference type="PANTHER" id="PTHR36981">
    <property type="entry name" value="ZGC:195170"/>
    <property type="match status" value="1"/>
</dbReference>
<reference evidence="3 4" key="1">
    <citation type="submission" date="2022-12" db="EMBL/GenBank/DDBJ databases">
        <title>Chromosome-level genome of Tegillarca granosa.</title>
        <authorList>
            <person name="Kim J."/>
        </authorList>
    </citation>
    <scope>NUCLEOTIDE SEQUENCE [LARGE SCALE GENOMIC DNA]</scope>
    <source>
        <strain evidence="3">Teg-2019</strain>
        <tissue evidence="3">Adductor muscle</tissue>
    </source>
</reference>
<evidence type="ECO:0000256" key="1">
    <source>
        <dbReference type="SAM" id="MobiDB-lite"/>
    </source>
</evidence>
<dbReference type="EMBL" id="JARBDR010000640">
    <property type="protein sequence ID" value="KAJ8310632.1"/>
    <property type="molecule type" value="Genomic_DNA"/>
</dbReference>
<evidence type="ECO:0000313" key="3">
    <source>
        <dbReference type="EMBL" id="KAJ8310632.1"/>
    </source>
</evidence>
<feature type="domain" description="P2X purinoreceptor 7 intracellular" evidence="2">
    <location>
        <begin position="56"/>
        <end position="190"/>
    </location>
</feature>
<dbReference type="Pfam" id="PF20478">
    <property type="entry name" value="P2RX7_C"/>
    <property type="match status" value="1"/>
</dbReference>
<keyword evidence="4" id="KW-1185">Reference proteome</keyword>
<proteinExistence type="predicted"/>
<dbReference type="PANTHER" id="PTHR36981:SF1">
    <property type="entry name" value="P2X PURINORECEPTOR 7 INTRACELLULAR DOMAIN-CONTAINING PROTEIN"/>
    <property type="match status" value="1"/>
</dbReference>
<dbReference type="InterPro" id="IPR046815">
    <property type="entry name" value="P2RX7_C"/>
</dbReference>
<sequence>MADIHDHASDESDSFIDDFDDIPEVNLSINLQPYTFEPSANRSSCDSDTSSSEDSENNSDAVIPLVEDCYNLCNCSHCTLMSTVAECRCCYSMTEVDPERKEEGVDCIILHEGFIANCLNRQFLKTSYYEFIENNGPPEDPTHEVYRHIAYRRFTRWIWGILGRNRKGLPSCVVTAVRNAFQSQRYSGFKYPQEH</sequence>